<gene>
    <name evidence="1" type="ORF">AQUSIP_18580</name>
</gene>
<reference evidence="1 2" key="1">
    <citation type="submission" date="2019-08" db="EMBL/GenBank/DDBJ databases">
        <authorList>
            <person name="Guy L."/>
        </authorList>
    </citation>
    <scope>NUCLEOTIDE SEQUENCE [LARGE SCALE GENOMIC DNA]</scope>
    <source>
        <strain evidence="1 2">SGT-108</strain>
    </source>
</reference>
<dbReference type="KEGG" id="asip:AQUSIP_18580"/>
<dbReference type="AlphaFoldDB" id="A0A5E4PJJ4"/>
<name>A0A5E4PJJ4_9COXI</name>
<organism evidence="1 2">
    <name type="scientific">Aquicella siphonis</name>
    <dbReference type="NCBI Taxonomy" id="254247"/>
    <lineage>
        <taxon>Bacteria</taxon>
        <taxon>Pseudomonadati</taxon>
        <taxon>Pseudomonadota</taxon>
        <taxon>Gammaproteobacteria</taxon>
        <taxon>Legionellales</taxon>
        <taxon>Coxiellaceae</taxon>
        <taxon>Aquicella</taxon>
    </lineage>
</organism>
<evidence type="ECO:0000313" key="2">
    <source>
        <dbReference type="Proteomes" id="UP000324194"/>
    </source>
</evidence>
<accession>A0A5E4PJJ4</accession>
<evidence type="ECO:0000313" key="1">
    <source>
        <dbReference type="EMBL" id="VVC76542.1"/>
    </source>
</evidence>
<keyword evidence="2" id="KW-1185">Reference proteome</keyword>
<proteinExistence type="predicted"/>
<protein>
    <submittedName>
        <fullName evidence="1">Uncharacterized protein</fullName>
    </submittedName>
</protein>
<sequence>MSLSRIPNSTDDIRGTTGVLRQLLSDNGTARTAAVSADDSHDHDRKTSISSIPHIPVMKLPLPPIPLKNRCISDYAAASVNLSRSFHDIFMMKKKIRKKLNALKNQAYFFKQNKCGPLDNFMYEIEAASCGFYHLIAPHHSPSARAIYNDKFEYIGVLSKAVPGFVSALDDPLREEDLPIEALNHISIEDMDALDERARLENLDLDNKPGPHVIFEYILPDPGGTGLSLQGSGGKTRRVIPVTAKDLRNYRTIKGLAIGLTTSYIFEEDDCHTGNMSKDGKRIDFDMSPWPITYKFKKTGPIDWTFRDPAARFPVTACDILNFPNLKDAAPFYWPTIPVRFIPEAFISAASKFFKTSNNAFPSQDNSLYQRLAKHPVFIHHKFSTLLKFLLTNDETYRSICTLHIRPESQHENQSTVDMLVQHQAERLRAFKSEITKLPQFRDWLSLNGDTVLKNILYEFTEYNQRFARKLSVQPLYQPHIINLDHAVKEYVDICEKSQIVKSAGTLEKEPEVGEWLAEYRKIQRVSY</sequence>
<dbReference type="OrthoDB" id="5643872at2"/>
<dbReference type="EMBL" id="LR699119">
    <property type="protein sequence ID" value="VVC76542.1"/>
    <property type="molecule type" value="Genomic_DNA"/>
</dbReference>
<dbReference type="RefSeq" id="WP_148339855.1">
    <property type="nucleotide sequence ID" value="NZ_LR699119.1"/>
</dbReference>
<dbReference type="Proteomes" id="UP000324194">
    <property type="component" value="Chromosome 1"/>
</dbReference>